<accession>A0A5B0WU90</accession>
<dbReference type="PANTHER" id="PTHR30632:SF14">
    <property type="entry name" value="TUNGSTATE_MOLYBDATE_CHROMATE-BINDING PROTEIN MODA"/>
    <property type="match status" value="1"/>
</dbReference>
<organism evidence="5 6">
    <name type="scientific">Pseudohalioglobus sediminis</name>
    <dbReference type="NCBI Taxonomy" id="2606449"/>
    <lineage>
        <taxon>Bacteria</taxon>
        <taxon>Pseudomonadati</taxon>
        <taxon>Pseudomonadota</taxon>
        <taxon>Gammaproteobacteria</taxon>
        <taxon>Cellvibrionales</taxon>
        <taxon>Halieaceae</taxon>
        <taxon>Pseudohalioglobus</taxon>
    </lineage>
</organism>
<dbReference type="Pfam" id="PF13531">
    <property type="entry name" value="SBP_bac_11"/>
    <property type="match status" value="1"/>
</dbReference>
<dbReference type="PANTHER" id="PTHR30632">
    <property type="entry name" value="MOLYBDATE-BINDING PERIPLASMIC PROTEIN"/>
    <property type="match status" value="1"/>
</dbReference>
<dbReference type="Gene3D" id="3.40.190.10">
    <property type="entry name" value="Periplasmic binding protein-like II"/>
    <property type="match status" value="2"/>
</dbReference>
<proteinExistence type="inferred from homology"/>
<keyword evidence="3 4" id="KW-0732">Signal</keyword>
<feature type="signal peptide" evidence="4">
    <location>
        <begin position="1"/>
        <end position="33"/>
    </location>
</feature>
<dbReference type="GO" id="GO:0015689">
    <property type="term" value="P:molybdate ion transport"/>
    <property type="evidence" value="ECO:0007669"/>
    <property type="project" value="InterPro"/>
</dbReference>
<dbReference type="GO" id="GO:0030973">
    <property type="term" value="F:molybdate ion binding"/>
    <property type="evidence" value="ECO:0007669"/>
    <property type="project" value="TreeGrafter"/>
</dbReference>
<comment type="similarity">
    <text evidence="1">Belongs to the bacterial solute-binding protein ModA family.</text>
</comment>
<name>A0A5B0WU90_9GAMM</name>
<evidence type="ECO:0000256" key="1">
    <source>
        <dbReference type="ARBA" id="ARBA00009175"/>
    </source>
</evidence>
<feature type="chain" id="PRO_5022764262" evidence="4">
    <location>
        <begin position="34"/>
        <end position="241"/>
    </location>
</feature>
<keyword evidence="6" id="KW-1185">Reference proteome</keyword>
<evidence type="ECO:0000256" key="4">
    <source>
        <dbReference type="SAM" id="SignalP"/>
    </source>
</evidence>
<evidence type="ECO:0000313" key="6">
    <source>
        <dbReference type="Proteomes" id="UP000323708"/>
    </source>
</evidence>
<keyword evidence="2" id="KW-0479">Metal-binding</keyword>
<protein>
    <submittedName>
        <fullName evidence="5">Molybdate ABC transporter substrate-binding protein</fullName>
    </submittedName>
</protein>
<gene>
    <name evidence="5" type="primary">modA</name>
    <name evidence="5" type="ORF">F0M18_12635</name>
</gene>
<dbReference type="InterPro" id="IPR005950">
    <property type="entry name" value="ModA"/>
</dbReference>
<comment type="caution">
    <text evidence="5">The sequence shown here is derived from an EMBL/GenBank/DDBJ whole genome shotgun (WGS) entry which is preliminary data.</text>
</comment>
<sequence length="241" mass="25753">MVPGPHTLTRRLTLHKLRAILLLVMLASPTAIAEDVLRIAVAANFRATLEQINTAYTHKTGQKILLSSAATGTLANQVLHGAPFDLFLAADKATPEQLVSAGKGLLTRCYAVGSLALLGGNPDTLATAGLSVAIGNPATAPYGRAAMDVLDRPEFAARRTLVRGSNVLQAYQFWYSGAVDLAIVARALAPGAYPIPPQWHRPLTQHLVVLRQTDAARAYLQWLGSDTVRQMIDNAGYLPCP</sequence>
<dbReference type="Proteomes" id="UP000323708">
    <property type="component" value="Unassembled WGS sequence"/>
</dbReference>
<reference evidence="5 6" key="1">
    <citation type="submission" date="2019-09" db="EMBL/GenBank/DDBJ databases">
        <authorList>
            <person name="Chen X.-Y."/>
        </authorList>
    </citation>
    <scope>NUCLEOTIDE SEQUENCE [LARGE SCALE GENOMIC DNA]</scope>
    <source>
        <strain evidence="5 6">NY5</strain>
    </source>
</reference>
<dbReference type="GO" id="GO:0046872">
    <property type="term" value="F:metal ion binding"/>
    <property type="evidence" value="ECO:0007669"/>
    <property type="project" value="UniProtKB-KW"/>
</dbReference>
<dbReference type="AlphaFoldDB" id="A0A5B0WU90"/>
<dbReference type="SUPFAM" id="SSF53850">
    <property type="entry name" value="Periplasmic binding protein-like II"/>
    <property type="match status" value="1"/>
</dbReference>
<evidence type="ECO:0000313" key="5">
    <source>
        <dbReference type="EMBL" id="KAA1190650.1"/>
    </source>
</evidence>
<evidence type="ECO:0000256" key="2">
    <source>
        <dbReference type="ARBA" id="ARBA00022723"/>
    </source>
</evidence>
<dbReference type="EMBL" id="VTUX01000005">
    <property type="protein sequence ID" value="KAA1190650.1"/>
    <property type="molecule type" value="Genomic_DNA"/>
</dbReference>
<dbReference type="InterPro" id="IPR050682">
    <property type="entry name" value="ModA/WtpA"/>
</dbReference>
<dbReference type="RefSeq" id="WP_149611805.1">
    <property type="nucleotide sequence ID" value="NZ_VTUX01000005.1"/>
</dbReference>
<dbReference type="NCBIfam" id="TIGR01256">
    <property type="entry name" value="modA"/>
    <property type="match status" value="1"/>
</dbReference>
<evidence type="ECO:0000256" key="3">
    <source>
        <dbReference type="ARBA" id="ARBA00022729"/>
    </source>
</evidence>